<evidence type="ECO:0000313" key="1">
    <source>
        <dbReference type="EMBL" id="ABE52715.1"/>
    </source>
</evidence>
<dbReference type="KEGG" id="mbu:Mbur_1832"/>
<accession>Q12V11</accession>
<gene>
    <name evidence="1" type="ordered locus">Mbur_1832</name>
</gene>
<name>Q12V11_METBU</name>
<dbReference type="EMBL" id="CP000300">
    <property type="protein sequence ID" value="ABE52715.1"/>
    <property type="molecule type" value="Genomic_DNA"/>
</dbReference>
<sequence length="134" mass="14731">MKISIIGKLGIAMLVMLLAAGTVSASGGSSYSSPETIYVPLGTIDIWSGDCDNEDWYRFGTNHWEDVYIDLDNTFAQDGGEMNLHDDAENDIIAWVSSSSSNHWCDPSNALPCIEIEEGTTSDYDFIVGRYDFS</sequence>
<evidence type="ECO:0000313" key="2">
    <source>
        <dbReference type="Proteomes" id="UP000001979"/>
    </source>
</evidence>
<dbReference type="Proteomes" id="UP000001979">
    <property type="component" value="Chromosome"/>
</dbReference>
<reference evidence="2" key="1">
    <citation type="journal article" date="2009" name="ISME J.">
        <title>The genome sequence of the psychrophilic archaeon, Methanococcoides burtonii: the role of genome evolution in cold adaptation.</title>
        <authorList>
            <person name="Allen M.A."/>
            <person name="Lauro F.M."/>
            <person name="Williams T.J."/>
            <person name="Burg D."/>
            <person name="Siddiqui K.S."/>
            <person name="De Francisci D."/>
            <person name="Chong K.W."/>
            <person name="Pilak O."/>
            <person name="Chew H.H."/>
            <person name="De Maere M.Z."/>
            <person name="Ting L."/>
            <person name="Katrib M."/>
            <person name="Ng C."/>
            <person name="Sowers K.R."/>
            <person name="Galperin M.Y."/>
            <person name="Anderson I.J."/>
            <person name="Ivanova N."/>
            <person name="Dalin E."/>
            <person name="Martinez M."/>
            <person name="Lapidus A."/>
            <person name="Hauser L."/>
            <person name="Land M."/>
            <person name="Thomas T."/>
            <person name="Cavicchioli R."/>
        </authorList>
    </citation>
    <scope>NUCLEOTIDE SEQUENCE [LARGE SCALE GENOMIC DNA]</scope>
    <source>
        <strain evidence="2">DSM 6242 / NBRC 107633 / OCM 468 / ACE-M</strain>
    </source>
</reference>
<protein>
    <submittedName>
        <fullName evidence="1">Uncharacterized protein</fullName>
    </submittedName>
</protein>
<keyword evidence="2" id="KW-1185">Reference proteome</keyword>
<dbReference type="AlphaFoldDB" id="Q12V11"/>
<proteinExistence type="predicted"/>
<organism evidence="1 2">
    <name type="scientific">Methanococcoides burtonii (strain DSM 6242 / NBRC 107633 / OCM 468 / ACE-M)</name>
    <dbReference type="NCBI Taxonomy" id="259564"/>
    <lineage>
        <taxon>Archaea</taxon>
        <taxon>Methanobacteriati</taxon>
        <taxon>Methanobacteriota</taxon>
        <taxon>Stenosarchaea group</taxon>
        <taxon>Methanomicrobia</taxon>
        <taxon>Methanosarcinales</taxon>
        <taxon>Methanosarcinaceae</taxon>
        <taxon>Methanococcoides</taxon>
    </lineage>
</organism>
<dbReference type="STRING" id="259564.Mbur_1832"/>
<dbReference type="HOGENOM" id="CLU_152997_0_0_2"/>